<reference evidence="1" key="1">
    <citation type="submission" date="2020-11" db="EMBL/GenBank/DDBJ databases">
        <authorList>
            <person name="Tran Van P."/>
        </authorList>
    </citation>
    <scope>NUCLEOTIDE SEQUENCE</scope>
</reference>
<organism evidence="1">
    <name type="scientific">Timema shepardi</name>
    <name type="common">Walking stick</name>
    <dbReference type="NCBI Taxonomy" id="629360"/>
    <lineage>
        <taxon>Eukaryota</taxon>
        <taxon>Metazoa</taxon>
        <taxon>Ecdysozoa</taxon>
        <taxon>Arthropoda</taxon>
        <taxon>Hexapoda</taxon>
        <taxon>Insecta</taxon>
        <taxon>Pterygota</taxon>
        <taxon>Neoptera</taxon>
        <taxon>Polyneoptera</taxon>
        <taxon>Phasmatodea</taxon>
        <taxon>Timematodea</taxon>
        <taxon>Timematoidea</taxon>
        <taxon>Timematidae</taxon>
        <taxon>Timema</taxon>
    </lineage>
</organism>
<proteinExistence type="predicted"/>
<sequence length="321" mass="35598">MGRRLMSDHQVVKIRSLKEVNPHLRGRRVENHLGKTTPISPDRYSNLDLPVLGGRAQHDKRVSQLRHRGGWEKITTHRASVAALSNGRLSCWSRLLMTGRSRFESRSGVLRHPATGGYAHQPPAPLKLLAGYGLVVPGFVYDALDEQAETLGACAGLSPAFGVHLGGHLHGSTCQRLRTNTTDTTLTLFYNTPLPLASLTCEVAASQDRMSQVQLVECVYSSEEKGTYKQQINKKVCRALKSAAASSAVKRRELLVFILEQNQLGVLEIGSLELTPRYIRHNILLVTDRAGSLIHKTQYPNPYFDSGELSHARSSERDLMF</sequence>
<evidence type="ECO:0000313" key="1">
    <source>
        <dbReference type="EMBL" id="CAD7262318.1"/>
    </source>
</evidence>
<gene>
    <name evidence="1" type="ORF">TSIB3V08_LOCUS6434</name>
</gene>
<dbReference type="AlphaFoldDB" id="A0A7R9AYQ8"/>
<name>A0A7R9AYQ8_TIMSH</name>
<dbReference type="EMBL" id="OC002749">
    <property type="protein sequence ID" value="CAD7262318.1"/>
    <property type="molecule type" value="Genomic_DNA"/>
</dbReference>
<accession>A0A7R9AYQ8</accession>
<protein>
    <submittedName>
        <fullName evidence="1">Uncharacterized protein</fullName>
    </submittedName>
</protein>